<feature type="compositionally biased region" description="Polar residues" evidence="4">
    <location>
        <begin position="14"/>
        <end position="23"/>
    </location>
</feature>
<evidence type="ECO:0000256" key="3">
    <source>
        <dbReference type="ARBA" id="ARBA00023242"/>
    </source>
</evidence>
<feature type="compositionally biased region" description="Basic and acidic residues" evidence="4">
    <location>
        <begin position="109"/>
        <end position="125"/>
    </location>
</feature>
<evidence type="ECO:0000256" key="2">
    <source>
        <dbReference type="ARBA" id="ARBA00023163"/>
    </source>
</evidence>
<comment type="caution">
    <text evidence="5">The sequence shown here is derived from an EMBL/GenBank/DDBJ whole genome shotgun (WGS) entry which is preliminary data.</text>
</comment>
<dbReference type="PANTHER" id="PTHR46391:SF35">
    <property type="entry name" value="BASIC LEUCINE ZIPPER 34-LIKE ISOFORM X1"/>
    <property type="match status" value="1"/>
</dbReference>
<feature type="region of interest" description="Disordered" evidence="4">
    <location>
        <begin position="51"/>
        <end position="75"/>
    </location>
</feature>
<protein>
    <submittedName>
        <fullName evidence="5">Uncharacterized protein</fullName>
    </submittedName>
</protein>
<keyword evidence="1" id="KW-0805">Transcription regulation</keyword>
<feature type="compositionally biased region" description="Polar residues" evidence="4">
    <location>
        <begin position="56"/>
        <end position="69"/>
    </location>
</feature>
<keyword evidence="6" id="KW-1185">Reference proteome</keyword>
<dbReference type="GO" id="GO:0003677">
    <property type="term" value="F:DNA binding"/>
    <property type="evidence" value="ECO:0007669"/>
    <property type="project" value="TreeGrafter"/>
</dbReference>
<dbReference type="AlphaFoldDB" id="A0AAV5K1T4"/>
<keyword evidence="2" id="KW-0804">Transcription</keyword>
<accession>A0AAV5K1T4</accession>
<proteinExistence type="predicted"/>
<sequence>MNSTTSPPPSLTTMNGASNSHTTSSWVDEFLDFSSHRRSISDSIAFLDQPLAEGCTTRQPPSDNSNGILTSEPKIGFNRLDDDHLMSMFSDDISPSLPPAVSLSSDQNSKNDEKTAITDHRDARGPELMQARTTTSDVTARVASLQS</sequence>
<evidence type="ECO:0000256" key="4">
    <source>
        <dbReference type="SAM" id="MobiDB-lite"/>
    </source>
</evidence>
<feature type="compositionally biased region" description="Polar residues" evidence="4">
    <location>
        <begin position="131"/>
        <end position="147"/>
    </location>
</feature>
<organism evidence="5 6">
    <name type="scientific">Rubroshorea leprosula</name>
    <dbReference type="NCBI Taxonomy" id="152421"/>
    <lineage>
        <taxon>Eukaryota</taxon>
        <taxon>Viridiplantae</taxon>
        <taxon>Streptophyta</taxon>
        <taxon>Embryophyta</taxon>
        <taxon>Tracheophyta</taxon>
        <taxon>Spermatophyta</taxon>
        <taxon>Magnoliopsida</taxon>
        <taxon>eudicotyledons</taxon>
        <taxon>Gunneridae</taxon>
        <taxon>Pentapetalae</taxon>
        <taxon>rosids</taxon>
        <taxon>malvids</taxon>
        <taxon>Malvales</taxon>
        <taxon>Dipterocarpaceae</taxon>
        <taxon>Rubroshorea</taxon>
    </lineage>
</organism>
<dbReference type="GO" id="GO:0005634">
    <property type="term" value="C:nucleus"/>
    <property type="evidence" value="ECO:0007669"/>
    <property type="project" value="TreeGrafter"/>
</dbReference>
<feature type="region of interest" description="Disordered" evidence="4">
    <location>
        <begin position="89"/>
        <end position="147"/>
    </location>
</feature>
<dbReference type="EMBL" id="BPVZ01000045">
    <property type="protein sequence ID" value="GKV16435.1"/>
    <property type="molecule type" value="Genomic_DNA"/>
</dbReference>
<evidence type="ECO:0000256" key="1">
    <source>
        <dbReference type="ARBA" id="ARBA00023015"/>
    </source>
</evidence>
<name>A0AAV5K1T4_9ROSI</name>
<dbReference type="GO" id="GO:0045893">
    <property type="term" value="P:positive regulation of DNA-templated transcription"/>
    <property type="evidence" value="ECO:0007669"/>
    <property type="project" value="TreeGrafter"/>
</dbReference>
<evidence type="ECO:0000313" key="6">
    <source>
        <dbReference type="Proteomes" id="UP001054252"/>
    </source>
</evidence>
<dbReference type="PANTHER" id="PTHR46391">
    <property type="entry name" value="BASIC LEUCINE ZIPPER 34"/>
    <property type="match status" value="1"/>
</dbReference>
<feature type="region of interest" description="Disordered" evidence="4">
    <location>
        <begin position="1"/>
        <end position="23"/>
    </location>
</feature>
<keyword evidence="3" id="KW-0539">Nucleus</keyword>
<gene>
    <name evidence="5" type="ORF">SLEP1_g27077</name>
</gene>
<evidence type="ECO:0000313" key="5">
    <source>
        <dbReference type="EMBL" id="GKV16435.1"/>
    </source>
</evidence>
<reference evidence="5 6" key="1">
    <citation type="journal article" date="2021" name="Commun. Biol.">
        <title>The genome of Shorea leprosula (Dipterocarpaceae) highlights the ecological relevance of drought in aseasonal tropical rainforests.</title>
        <authorList>
            <person name="Ng K.K.S."/>
            <person name="Kobayashi M.J."/>
            <person name="Fawcett J.A."/>
            <person name="Hatakeyama M."/>
            <person name="Paape T."/>
            <person name="Ng C.H."/>
            <person name="Ang C.C."/>
            <person name="Tnah L.H."/>
            <person name="Lee C.T."/>
            <person name="Nishiyama T."/>
            <person name="Sese J."/>
            <person name="O'Brien M.J."/>
            <person name="Copetti D."/>
            <person name="Mohd Noor M.I."/>
            <person name="Ong R.C."/>
            <person name="Putra M."/>
            <person name="Sireger I.Z."/>
            <person name="Indrioko S."/>
            <person name="Kosugi Y."/>
            <person name="Izuno A."/>
            <person name="Isagi Y."/>
            <person name="Lee S.L."/>
            <person name="Shimizu K.K."/>
        </authorList>
    </citation>
    <scope>NUCLEOTIDE SEQUENCE [LARGE SCALE GENOMIC DNA]</scope>
    <source>
        <strain evidence="5">214</strain>
    </source>
</reference>
<feature type="compositionally biased region" description="Pro residues" evidence="4">
    <location>
        <begin position="1"/>
        <end position="10"/>
    </location>
</feature>
<dbReference type="Proteomes" id="UP001054252">
    <property type="component" value="Unassembled WGS sequence"/>
</dbReference>
<dbReference type="InterPro" id="IPR052483">
    <property type="entry name" value="bZIP_transcription_regulators"/>
</dbReference>